<dbReference type="SUPFAM" id="SSF52540">
    <property type="entry name" value="P-loop containing nucleoside triphosphate hydrolases"/>
    <property type="match status" value="1"/>
</dbReference>
<dbReference type="Pfam" id="PF00005">
    <property type="entry name" value="ABC_tran"/>
    <property type="match status" value="1"/>
</dbReference>
<dbReference type="Proteomes" id="UP000472335">
    <property type="component" value="Unassembled WGS sequence"/>
</dbReference>
<dbReference type="GO" id="GO:0016887">
    <property type="term" value="F:ATP hydrolysis activity"/>
    <property type="evidence" value="ECO:0007669"/>
    <property type="project" value="InterPro"/>
</dbReference>
<dbReference type="EMBL" id="JAAKZY010000014">
    <property type="protein sequence ID" value="NGO07382.1"/>
    <property type="molecule type" value="Genomic_DNA"/>
</dbReference>
<evidence type="ECO:0000259" key="3">
    <source>
        <dbReference type="PROSITE" id="PS50893"/>
    </source>
</evidence>
<keyword evidence="5" id="KW-1185">Reference proteome</keyword>
<accession>A0A6G4V024</accession>
<reference evidence="4 5" key="1">
    <citation type="submission" date="2020-02" db="EMBL/GenBank/DDBJ databases">
        <title>Whole-genome analyses of novel actinobacteria.</title>
        <authorList>
            <person name="Sahin N."/>
            <person name="Gencbay T."/>
        </authorList>
    </citation>
    <scope>NUCLEOTIDE SEQUENCE [LARGE SCALE GENOMIC DNA]</scope>
    <source>
        <strain evidence="4 5">HC44</strain>
    </source>
</reference>
<dbReference type="PANTHER" id="PTHR43790">
    <property type="entry name" value="CARBOHYDRATE TRANSPORT ATP-BINDING PROTEIN MG119-RELATED"/>
    <property type="match status" value="1"/>
</dbReference>
<gene>
    <name evidence="4" type="ORF">G5C60_06880</name>
</gene>
<dbReference type="InterPro" id="IPR003439">
    <property type="entry name" value="ABC_transporter-like_ATP-bd"/>
</dbReference>
<dbReference type="GO" id="GO:0005524">
    <property type="term" value="F:ATP binding"/>
    <property type="evidence" value="ECO:0007669"/>
    <property type="project" value="UniProtKB-KW"/>
</dbReference>
<evidence type="ECO:0000256" key="2">
    <source>
        <dbReference type="ARBA" id="ARBA00022840"/>
    </source>
</evidence>
<organism evidence="4 5">
    <name type="scientific">Streptomyces scabichelini</name>
    <dbReference type="NCBI Taxonomy" id="2711217"/>
    <lineage>
        <taxon>Bacteria</taxon>
        <taxon>Bacillati</taxon>
        <taxon>Actinomycetota</taxon>
        <taxon>Actinomycetes</taxon>
        <taxon>Kitasatosporales</taxon>
        <taxon>Streptomycetaceae</taxon>
        <taxon>Streptomyces</taxon>
    </lineage>
</organism>
<evidence type="ECO:0000313" key="5">
    <source>
        <dbReference type="Proteomes" id="UP000472335"/>
    </source>
</evidence>
<dbReference type="CDD" id="cd03216">
    <property type="entry name" value="ABC_Carb_Monos_I"/>
    <property type="match status" value="1"/>
</dbReference>
<dbReference type="Gene3D" id="3.40.50.300">
    <property type="entry name" value="P-loop containing nucleotide triphosphate hydrolases"/>
    <property type="match status" value="1"/>
</dbReference>
<comment type="caution">
    <text evidence="4">The sequence shown here is derived from an EMBL/GenBank/DDBJ whole genome shotgun (WGS) entry which is preliminary data.</text>
</comment>
<dbReference type="InterPro" id="IPR003593">
    <property type="entry name" value="AAA+_ATPase"/>
</dbReference>
<dbReference type="InterPro" id="IPR050107">
    <property type="entry name" value="ABC_carbohydrate_import_ATPase"/>
</dbReference>
<evidence type="ECO:0000256" key="1">
    <source>
        <dbReference type="ARBA" id="ARBA00022741"/>
    </source>
</evidence>
<evidence type="ECO:0000313" key="4">
    <source>
        <dbReference type="EMBL" id="NGO07382.1"/>
    </source>
</evidence>
<sequence>MTTNGSSPDEALVKDAVPKDGKPIVALRGAGKSYGNIRALHGVDLEVHPGKVTCVLGDNGAGKSTLIKIISGLHQHSEGEFLVDGQAVRFSTPREALDAGIATVYQDLATVPLMPVWRNFFLGSEMTKGPWPIRRLDINRMKKTADEELRAMGIVLDDLEQPLGTLSGGQRQSVAIARAVYFGARVLILDEPTAALGVKQSGVVLKYIAAARDRGLGVIFITHNPHHAYMVGDHFSVLRLGTMELSASRDQVSLEELTNHMAGGAELAALKHELAQVRGVDVEKLPEKDDLKAPVVASEGTAP</sequence>
<protein>
    <submittedName>
        <fullName evidence="4">Sugar ABC transporter ATP-binding protein</fullName>
    </submittedName>
</protein>
<keyword evidence="2 4" id="KW-0067">ATP-binding</keyword>
<name>A0A6G4V024_9ACTN</name>
<dbReference type="AlphaFoldDB" id="A0A6G4V024"/>
<dbReference type="InterPro" id="IPR027417">
    <property type="entry name" value="P-loop_NTPase"/>
</dbReference>
<dbReference type="PANTHER" id="PTHR43790:SF8">
    <property type="entry name" value="SUGAR ABC TRANSPORTER ATP-BINDING PROTEIN"/>
    <property type="match status" value="1"/>
</dbReference>
<dbReference type="PROSITE" id="PS50893">
    <property type="entry name" value="ABC_TRANSPORTER_2"/>
    <property type="match status" value="1"/>
</dbReference>
<dbReference type="SMART" id="SM00382">
    <property type="entry name" value="AAA"/>
    <property type="match status" value="1"/>
</dbReference>
<dbReference type="RefSeq" id="WP_165255693.1">
    <property type="nucleotide sequence ID" value="NZ_JAAKZY010000014.1"/>
</dbReference>
<keyword evidence="1" id="KW-0547">Nucleotide-binding</keyword>
<feature type="domain" description="ABC transporter" evidence="3">
    <location>
        <begin position="25"/>
        <end position="265"/>
    </location>
</feature>
<proteinExistence type="predicted"/>